<dbReference type="Proteomes" id="UP001195483">
    <property type="component" value="Unassembled WGS sequence"/>
</dbReference>
<comment type="caution">
    <text evidence="1">The sequence shown here is derived from an EMBL/GenBank/DDBJ whole genome shotgun (WGS) entry which is preliminary data.</text>
</comment>
<evidence type="ECO:0000313" key="2">
    <source>
        <dbReference type="Proteomes" id="UP001195483"/>
    </source>
</evidence>
<name>A0AAE0SVQ2_9BIVA</name>
<dbReference type="EMBL" id="JAEAOA010001449">
    <property type="protein sequence ID" value="KAK3599092.1"/>
    <property type="molecule type" value="Genomic_DNA"/>
</dbReference>
<evidence type="ECO:0000313" key="1">
    <source>
        <dbReference type="EMBL" id="KAK3599092.1"/>
    </source>
</evidence>
<reference evidence="1" key="3">
    <citation type="submission" date="2023-05" db="EMBL/GenBank/DDBJ databases">
        <authorList>
            <person name="Smith C.H."/>
        </authorList>
    </citation>
    <scope>NUCLEOTIDE SEQUENCE</scope>
    <source>
        <strain evidence="1">CHS0354</strain>
        <tissue evidence="1">Mantle</tissue>
    </source>
</reference>
<reference evidence="1" key="1">
    <citation type="journal article" date="2021" name="Genome Biol. Evol.">
        <title>A High-Quality Reference Genome for a Parasitic Bivalve with Doubly Uniparental Inheritance (Bivalvia: Unionida).</title>
        <authorList>
            <person name="Smith C.H."/>
        </authorList>
    </citation>
    <scope>NUCLEOTIDE SEQUENCE</scope>
    <source>
        <strain evidence="1">CHS0354</strain>
    </source>
</reference>
<dbReference type="AlphaFoldDB" id="A0AAE0SVQ2"/>
<reference evidence="1" key="2">
    <citation type="journal article" date="2021" name="Genome Biol. Evol.">
        <title>Developing a high-quality reference genome for a parasitic bivalve with doubly uniparental inheritance (Bivalvia: Unionida).</title>
        <authorList>
            <person name="Smith C.H."/>
        </authorList>
    </citation>
    <scope>NUCLEOTIDE SEQUENCE</scope>
    <source>
        <strain evidence="1">CHS0354</strain>
        <tissue evidence="1">Mantle</tissue>
    </source>
</reference>
<accession>A0AAE0SVQ2</accession>
<organism evidence="1 2">
    <name type="scientific">Potamilus streckersoni</name>
    <dbReference type="NCBI Taxonomy" id="2493646"/>
    <lineage>
        <taxon>Eukaryota</taxon>
        <taxon>Metazoa</taxon>
        <taxon>Spiralia</taxon>
        <taxon>Lophotrochozoa</taxon>
        <taxon>Mollusca</taxon>
        <taxon>Bivalvia</taxon>
        <taxon>Autobranchia</taxon>
        <taxon>Heteroconchia</taxon>
        <taxon>Palaeoheterodonta</taxon>
        <taxon>Unionida</taxon>
        <taxon>Unionoidea</taxon>
        <taxon>Unionidae</taxon>
        <taxon>Ambleminae</taxon>
        <taxon>Lampsilini</taxon>
        <taxon>Potamilus</taxon>
    </lineage>
</organism>
<keyword evidence="2" id="KW-1185">Reference proteome</keyword>
<sequence>MEVHLRGPCPARGHEKKMQRLIAESAFQTHTFFETSWQSKKGDVDLRLSSSSKTSTKASPLAAVGCRSSTQDVRNPRYLTTMVDLSCLTPRSVARPAVLRKENTVVVSCDSSYTKRATGQ</sequence>
<proteinExistence type="predicted"/>
<protein>
    <submittedName>
        <fullName evidence="1">Uncharacterized protein</fullName>
    </submittedName>
</protein>
<gene>
    <name evidence="1" type="ORF">CHS0354_024424</name>
</gene>